<keyword evidence="2" id="KW-1185">Reference proteome</keyword>
<proteinExistence type="predicted"/>
<organism evidence="1 2">
    <name type="scientific">Dendrobium chrysotoxum</name>
    <name type="common">Orchid</name>
    <dbReference type="NCBI Taxonomy" id="161865"/>
    <lineage>
        <taxon>Eukaryota</taxon>
        <taxon>Viridiplantae</taxon>
        <taxon>Streptophyta</taxon>
        <taxon>Embryophyta</taxon>
        <taxon>Tracheophyta</taxon>
        <taxon>Spermatophyta</taxon>
        <taxon>Magnoliopsida</taxon>
        <taxon>Liliopsida</taxon>
        <taxon>Asparagales</taxon>
        <taxon>Orchidaceae</taxon>
        <taxon>Epidendroideae</taxon>
        <taxon>Malaxideae</taxon>
        <taxon>Dendrobiinae</taxon>
        <taxon>Dendrobium</taxon>
    </lineage>
</organism>
<dbReference type="AlphaFoldDB" id="A0AAV7H6E3"/>
<protein>
    <submittedName>
        <fullName evidence="1">Uncharacterized protein</fullName>
    </submittedName>
</protein>
<evidence type="ECO:0000313" key="2">
    <source>
        <dbReference type="Proteomes" id="UP000775213"/>
    </source>
</evidence>
<reference evidence="1 2" key="1">
    <citation type="journal article" date="2021" name="Hortic Res">
        <title>Chromosome-scale assembly of the Dendrobium chrysotoxum genome enhances the understanding of orchid evolution.</title>
        <authorList>
            <person name="Zhang Y."/>
            <person name="Zhang G.Q."/>
            <person name="Zhang D."/>
            <person name="Liu X.D."/>
            <person name="Xu X.Y."/>
            <person name="Sun W.H."/>
            <person name="Yu X."/>
            <person name="Zhu X."/>
            <person name="Wang Z.W."/>
            <person name="Zhao X."/>
            <person name="Zhong W.Y."/>
            <person name="Chen H."/>
            <person name="Yin W.L."/>
            <person name="Huang T."/>
            <person name="Niu S.C."/>
            <person name="Liu Z.J."/>
        </authorList>
    </citation>
    <scope>NUCLEOTIDE SEQUENCE [LARGE SCALE GENOMIC DNA]</scope>
    <source>
        <strain evidence="1">Lindl</strain>
    </source>
</reference>
<dbReference type="EMBL" id="JAGFBR010000008">
    <property type="protein sequence ID" value="KAH0463472.1"/>
    <property type="molecule type" value="Genomic_DNA"/>
</dbReference>
<dbReference type="Proteomes" id="UP000775213">
    <property type="component" value="Unassembled WGS sequence"/>
</dbReference>
<name>A0AAV7H6E3_DENCH</name>
<evidence type="ECO:0000313" key="1">
    <source>
        <dbReference type="EMBL" id="KAH0463472.1"/>
    </source>
</evidence>
<accession>A0AAV7H6E3</accession>
<gene>
    <name evidence="1" type="ORF">IEQ34_008054</name>
</gene>
<sequence length="341" mass="38568">MLAKVGIWIVNDNVWRGCGQLQPLKKLHKLRTKLEHVLDKRAQTRTFQNSAQFGSFAALVTAIELSPADLHWTSIWLPSLDLNQIGEETVRAVIRDQWSEDDLGLLVKERMPNICLCHIYGEATTKSNRKHPFAKTSVDTEEEIREREIKSMILLHGKTSRGVSYDFGFTTILDVISTLTSDIIRILSGGPVGRQRSLSLAGLQAQADTAWGPWACKSGPAWRRRRVAGRAGKVATRSAARRQQQRAAAAASGREKQKRMLRWLPASPEGGIVKKRNRTWPLKREEKEKRCWALRERERDHYGRSSDLGPDSLVCISNLSEILFGYLKAIHSQAQLIQIFN</sequence>
<comment type="caution">
    <text evidence="1">The sequence shown here is derived from an EMBL/GenBank/DDBJ whole genome shotgun (WGS) entry which is preliminary data.</text>
</comment>